<feature type="compositionally biased region" description="Basic and acidic residues" evidence="1">
    <location>
        <begin position="79"/>
        <end position="89"/>
    </location>
</feature>
<protein>
    <submittedName>
        <fullName evidence="2">Mce-associated membrane protein</fullName>
    </submittedName>
</protein>
<gene>
    <name evidence="2" type="ORF">SAMN04489765_3410</name>
</gene>
<organism evidence="2 3">
    <name type="scientific">Tsukamurella pulmonis</name>
    <dbReference type="NCBI Taxonomy" id="47312"/>
    <lineage>
        <taxon>Bacteria</taxon>
        <taxon>Bacillati</taxon>
        <taxon>Actinomycetota</taxon>
        <taxon>Actinomycetes</taxon>
        <taxon>Mycobacteriales</taxon>
        <taxon>Tsukamurellaceae</taxon>
        <taxon>Tsukamurella</taxon>
    </lineage>
</organism>
<feature type="compositionally biased region" description="Low complexity" evidence="1">
    <location>
        <begin position="58"/>
        <end position="76"/>
    </location>
</feature>
<evidence type="ECO:0000256" key="1">
    <source>
        <dbReference type="SAM" id="MobiDB-lite"/>
    </source>
</evidence>
<accession>A0A1H1GM36</accession>
<dbReference type="OrthoDB" id="4773229at2"/>
<name>A0A1H1GM36_9ACTN</name>
<dbReference type="RefSeq" id="WP_068567918.1">
    <property type="nucleotide sequence ID" value="NZ_FNLF01000002.1"/>
</dbReference>
<evidence type="ECO:0000313" key="3">
    <source>
        <dbReference type="Proteomes" id="UP000183053"/>
    </source>
</evidence>
<dbReference type="AlphaFoldDB" id="A0A1H1GM36"/>
<feature type="compositionally biased region" description="Polar residues" evidence="1">
    <location>
        <begin position="94"/>
        <end position="104"/>
    </location>
</feature>
<dbReference type="Proteomes" id="UP000183053">
    <property type="component" value="Unassembled WGS sequence"/>
</dbReference>
<dbReference type="STRING" id="47312.SAMN04489765_3410"/>
<proteinExistence type="predicted"/>
<reference evidence="3" key="1">
    <citation type="submission" date="2016-10" db="EMBL/GenBank/DDBJ databases">
        <authorList>
            <person name="Varghese N."/>
            <person name="Submissions S."/>
        </authorList>
    </citation>
    <scope>NUCLEOTIDE SEQUENCE [LARGE SCALE GENOMIC DNA]</scope>
    <source>
        <strain evidence="3">DSM 44142</strain>
    </source>
</reference>
<keyword evidence="3" id="KW-1185">Reference proteome</keyword>
<dbReference type="EMBL" id="FNLF01000002">
    <property type="protein sequence ID" value="SDR13936.1"/>
    <property type="molecule type" value="Genomic_DNA"/>
</dbReference>
<evidence type="ECO:0000313" key="2">
    <source>
        <dbReference type="EMBL" id="SDR13936.1"/>
    </source>
</evidence>
<feature type="region of interest" description="Disordered" evidence="1">
    <location>
        <begin position="1"/>
        <end position="104"/>
    </location>
</feature>
<sequence length="270" mass="27756">MTDDAKPEGTEPDETAPTPDGSATEPKQAGKRRPVARGTSLRRPATDAPSDSGDADAGETAPAPAGAGPDADAPSALQKKIDLGKRSAEEPSSAPDTEQSPSKGSSLRLPIAIAAAAVVIGAAAATVAIARPGAAAVDNRAFVDTGLTTEVVSVSKQAATQIYTIDMNDLGPWEKDLGKVLTPGMIDEAKKLRTAITQTAGALQDVKVKVDDGDLTAGVSLAREDHAEVLLNVRQQVSTQGVPVATMQSPMKFVLDRFDGAWKVSSITPL</sequence>